<dbReference type="Gene3D" id="3.30.530.20">
    <property type="match status" value="2"/>
</dbReference>
<comment type="caution">
    <text evidence="4">The sequence shown here is derived from an EMBL/GenBank/DDBJ whole genome shotgun (WGS) entry which is preliminary data.</text>
</comment>
<evidence type="ECO:0000313" key="4">
    <source>
        <dbReference type="EMBL" id="TCS85063.1"/>
    </source>
</evidence>
<protein>
    <submittedName>
        <fullName evidence="4">Activator of Hsp90 ATPase-like protein</fullName>
    </submittedName>
</protein>
<dbReference type="CDD" id="cd07814">
    <property type="entry name" value="SRPBCC_CalC_Aha1-like"/>
    <property type="match status" value="2"/>
</dbReference>
<feature type="region of interest" description="Disordered" evidence="2">
    <location>
        <begin position="139"/>
        <end position="165"/>
    </location>
</feature>
<dbReference type="Proteomes" id="UP000295807">
    <property type="component" value="Unassembled WGS sequence"/>
</dbReference>
<dbReference type="SUPFAM" id="SSF55961">
    <property type="entry name" value="Bet v1-like"/>
    <property type="match status" value="2"/>
</dbReference>
<dbReference type="RefSeq" id="WP_132130481.1">
    <property type="nucleotide sequence ID" value="NZ_CP042432.1"/>
</dbReference>
<feature type="domain" description="Activator of Hsp90 ATPase homologue 1/2-like C-terminal" evidence="3">
    <location>
        <begin position="181"/>
        <end position="296"/>
    </location>
</feature>
<keyword evidence="5" id="KW-1185">Reference proteome</keyword>
<evidence type="ECO:0000259" key="3">
    <source>
        <dbReference type="Pfam" id="PF08327"/>
    </source>
</evidence>
<accession>A0A4R3KLP5</accession>
<gene>
    <name evidence="4" type="ORF">EDD80_11546</name>
</gene>
<sequence length="310" mass="35608">MKNQDFTTTMVVEATPSEVFNAVNNVRGWWSENIEGATDMLNSEFSYHYQDVHRAKMKITDLVPGEVVVWHVLDNYFKFTTDDTEWKGTHVVFEISEKDGKTQLTFTHQGLVPEYECFKICQDAWTHYIQGSLKDLIEKGKGDPTPRDAGNESAETQSPEQQLSADQAATKSIYHRLLIESPVETIYKALTTAEGLAGWWTPDTTAKSGGDILRFAFGPDYFKEMKVEELKPYNKVKWLCLKGYEEWIDTTITFELEPHRKGSTLFFHHDNWKAATHEFAGCSYDWALFLRSLKLLCETGQGLPYPDFRN</sequence>
<dbReference type="OrthoDB" id="287565at2"/>
<evidence type="ECO:0000256" key="2">
    <source>
        <dbReference type="SAM" id="MobiDB-lite"/>
    </source>
</evidence>
<name>A0A4R3KLP5_9SPHI</name>
<proteinExistence type="inferred from homology"/>
<feature type="domain" description="Activator of Hsp90 ATPase homologue 1/2-like C-terminal" evidence="3">
    <location>
        <begin position="14"/>
        <end position="137"/>
    </location>
</feature>
<feature type="compositionally biased region" description="Basic and acidic residues" evidence="2">
    <location>
        <begin position="139"/>
        <end position="150"/>
    </location>
</feature>
<dbReference type="InterPro" id="IPR013538">
    <property type="entry name" value="ASHA1/2-like_C"/>
</dbReference>
<feature type="compositionally biased region" description="Polar residues" evidence="2">
    <location>
        <begin position="153"/>
        <end position="165"/>
    </location>
</feature>
<dbReference type="Pfam" id="PF08327">
    <property type="entry name" value="AHSA1"/>
    <property type="match status" value="2"/>
</dbReference>
<comment type="similarity">
    <text evidence="1">Belongs to the AHA1 family.</text>
</comment>
<dbReference type="EMBL" id="SMAD01000015">
    <property type="protein sequence ID" value="TCS85063.1"/>
    <property type="molecule type" value="Genomic_DNA"/>
</dbReference>
<dbReference type="InterPro" id="IPR023393">
    <property type="entry name" value="START-like_dom_sf"/>
</dbReference>
<evidence type="ECO:0000313" key="5">
    <source>
        <dbReference type="Proteomes" id="UP000295807"/>
    </source>
</evidence>
<reference evidence="4 5" key="1">
    <citation type="submission" date="2019-03" db="EMBL/GenBank/DDBJ databases">
        <title>Genomic Encyclopedia of Type Strains, Phase IV (KMG-IV): sequencing the most valuable type-strain genomes for metagenomic binning, comparative biology and taxonomic classification.</title>
        <authorList>
            <person name="Goeker M."/>
        </authorList>
    </citation>
    <scope>NUCLEOTIDE SEQUENCE [LARGE SCALE GENOMIC DNA]</scope>
    <source>
        <strain evidence="4 5">DSM 21100</strain>
    </source>
</reference>
<evidence type="ECO:0000256" key="1">
    <source>
        <dbReference type="ARBA" id="ARBA00006817"/>
    </source>
</evidence>
<dbReference type="AlphaFoldDB" id="A0A4R3KLP5"/>
<organism evidence="4 5">
    <name type="scientific">Anseongella ginsenosidimutans</name>
    <dbReference type="NCBI Taxonomy" id="496056"/>
    <lineage>
        <taxon>Bacteria</taxon>
        <taxon>Pseudomonadati</taxon>
        <taxon>Bacteroidota</taxon>
        <taxon>Sphingobacteriia</taxon>
        <taxon>Sphingobacteriales</taxon>
        <taxon>Sphingobacteriaceae</taxon>
        <taxon>Anseongella</taxon>
    </lineage>
</organism>